<proteinExistence type="predicted"/>
<gene>
    <name evidence="2" type="ORF">DRW41_15340</name>
</gene>
<dbReference type="InterPro" id="IPR031346">
    <property type="entry name" value="DUF2154_N"/>
</dbReference>
<dbReference type="EMBL" id="QNQT01000007">
    <property type="protein sequence ID" value="RDU35966.1"/>
    <property type="molecule type" value="Genomic_DNA"/>
</dbReference>
<dbReference type="AlphaFoldDB" id="A0A3D8GPG6"/>
<name>A0A3D8GPG6_9BACI</name>
<accession>A0A3D8GPG6</accession>
<comment type="caution">
    <text evidence="2">The sequence shown here is derived from an EMBL/GenBank/DDBJ whole genome shotgun (WGS) entry which is preliminary data.</text>
</comment>
<keyword evidence="3" id="KW-1185">Reference proteome</keyword>
<dbReference type="Proteomes" id="UP000257144">
    <property type="component" value="Unassembled WGS sequence"/>
</dbReference>
<sequence length="244" mass="26471">MVGGIWMKKLLVVLLIATVLGFTAKYAMGSIFGKGNEKDFLIEKDKAESLEVEVNLGVGKLSVTGGSDEWLEGTVVENKKFKPDISYHLSGKKGKAIVEQKKNGLWNFGFGKAENNWEIALNDEVPVDLRVNAGVSDANLDLRDIELSNLEVDGGIGDIEINLGGKREKGFHTVLNLGVGKTTIILPKEVGIKLITDKGIGKVDMEGFTKKSGNVYVNQAFEDSDTVIVIDSNLGIGEVNFKEE</sequence>
<evidence type="ECO:0000259" key="1">
    <source>
        <dbReference type="Pfam" id="PF17115"/>
    </source>
</evidence>
<protein>
    <recommendedName>
        <fullName evidence="1">DUF2154 domain-containing protein</fullName>
    </recommendedName>
</protein>
<evidence type="ECO:0000313" key="3">
    <source>
        <dbReference type="Proteomes" id="UP000257144"/>
    </source>
</evidence>
<dbReference type="OrthoDB" id="2964960at2"/>
<organism evidence="2 3">
    <name type="scientific">Neobacillus piezotolerans</name>
    <dbReference type="NCBI Taxonomy" id="2259171"/>
    <lineage>
        <taxon>Bacteria</taxon>
        <taxon>Bacillati</taxon>
        <taxon>Bacillota</taxon>
        <taxon>Bacilli</taxon>
        <taxon>Bacillales</taxon>
        <taxon>Bacillaceae</taxon>
        <taxon>Neobacillus</taxon>
    </lineage>
</organism>
<evidence type="ECO:0000313" key="2">
    <source>
        <dbReference type="EMBL" id="RDU35966.1"/>
    </source>
</evidence>
<reference evidence="2 3" key="1">
    <citation type="submission" date="2018-07" db="EMBL/GenBank/DDBJ databases">
        <title>Bacillus sp. YLB-04 draft genome sequence.</title>
        <authorList>
            <person name="Yu L."/>
            <person name="Tang X."/>
        </authorList>
    </citation>
    <scope>NUCLEOTIDE SEQUENCE [LARGE SCALE GENOMIC DNA]</scope>
    <source>
        <strain evidence="2 3">YLB-04</strain>
    </source>
</reference>
<feature type="domain" description="DUF2154" evidence="1">
    <location>
        <begin position="46"/>
        <end position="135"/>
    </location>
</feature>
<dbReference type="Pfam" id="PF17115">
    <property type="entry name" value="Toast_rack_N"/>
    <property type="match status" value="1"/>
</dbReference>